<protein>
    <recommendedName>
        <fullName evidence="1">Luciferase domain-containing protein</fullName>
    </recommendedName>
</protein>
<dbReference type="RefSeq" id="WP_108785106.1">
    <property type="nucleotide sequence ID" value="NZ_ONZG01000001.1"/>
</dbReference>
<organism evidence="2 3">
    <name type="scientific">Falsiruegeria mediterranea M17</name>
    <dbReference type="NCBI Taxonomy" id="1200281"/>
    <lineage>
        <taxon>Bacteria</taxon>
        <taxon>Pseudomonadati</taxon>
        <taxon>Pseudomonadota</taxon>
        <taxon>Alphaproteobacteria</taxon>
        <taxon>Rhodobacterales</taxon>
        <taxon>Roseobacteraceae</taxon>
        <taxon>Falsiruegeria</taxon>
    </lineage>
</organism>
<dbReference type="EMBL" id="ONZG01000001">
    <property type="protein sequence ID" value="SPJ26794.1"/>
    <property type="molecule type" value="Genomic_DNA"/>
</dbReference>
<dbReference type="AlphaFoldDB" id="A0A2R8C2Y5"/>
<accession>A0A2R8C2Y5</accession>
<proteinExistence type="predicted"/>
<feature type="domain" description="Luciferase" evidence="1">
    <location>
        <begin position="35"/>
        <end position="99"/>
    </location>
</feature>
<gene>
    <name evidence="2" type="ORF">TRM7615_00263</name>
</gene>
<dbReference type="InterPro" id="IPR040841">
    <property type="entry name" value="Luciferase_dom"/>
</dbReference>
<evidence type="ECO:0000259" key="1">
    <source>
        <dbReference type="Pfam" id="PF17648"/>
    </source>
</evidence>
<sequence length="105" mass="12147">MTPLRHALEQQLTQIPSLTIDRWKDTHLICLNYHGREVAHFHAENILDLRLSPKIIRQEALSREVSARIHPKRSQNSRWIGVEFKDEAGVPAVARLVQQACYESI</sequence>
<reference evidence="3" key="1">
    <citation type="submission" date="2018-03" db="EMBL/GenBank/DDBJ databases">
        <authorList>
            <person name="Rodrigo-Torres L."/>
            <person name="Arahal R. D."/>
            <person name="Lucena T."/>
        </authorList>
    </citation>
    <scope>NUCLEOTIDE SEQUENCE [LARGE SCALE GENOMIC DNA]</scope>
    <source>
        <strain evidence="3">CECT 7615</strain>
    </source>
</reference>
<dbReference type="Pfam" id="PF17648">
    <property type="entry name" value="Luciferase"/>
    <property type="match status" value="1"/>
</dbReference>
<keyword evidence="3" id="KW-1185">Reference proteome</keyword>
<evidence type="ECO:0000313" key="3">
    <source>
        <dbReference type="Proteomes" id="UP000244898"/>
    </source>
</evidence>
<name>A0A2R8C2Y5_9RHOB</name>
<evidence type="ECO:0000313" key="2">
    <source>
        <dbReference type="EMBL" id="SPJ26794.1"/>
    </source>
</evidence>
<dbReference type="OrthoDB" id="8906853at2"/>
<dbReference type="Proteomes" id="UP000244898">
    <property type="component" value="Unassembled WGS sequence"/>
</dbReference>